<evidence type="ECO:0000313" key="4">
    <source>
        <dbReference type="Proteomes" id="UP000220251"/>
    </source>
</evidence>
<keyword evidence="4" id="KW-1185">Reference proteome</keyword>
<feature type="signal peptide" evidence="2">
    <location>
        <begin position="1"/>
        <end position="22"/>
    </location>
</feature>
<dbReference type="Gene3D" id="3.90.550.20">
    <property type="match status" value="1"/>
</dbReference>
<organism evidence="3 4">
    <name type="scientific">Estrella lausannensis</name>
    <dbReference type="NCBI Taxonomy" id="483423"/>
    <lineage>
        <taxon>Bacteria</taxon>
        <taxon>Pseudomonadati</taxon>
        <taxon>Chlamydiota</taxon>
        <taxon>Chlamydiia</taxon>
        <taxon>Parachlamydiales</taxon>
        <taxon>Candidatus Criblamydiaceae</taxon>
        <taxon>Estrella</taxon>
    </lineage>
</organism>
<dbReference type="InterPro" id="IPR051706">
    <property type="entry name" value="Glycosyltransferase_domain"/>
</dbReference>
<dbReference type="PANTHER" id="PTHR32385:SF15">
    <property type="entry name" value="INOSITOL PHOSPHOCERAMIDE MANNOSYLTRANSFERASE 1"/>
    <property type="match status" value="1"/>
</dbReference>
<evidence type="ECO:0000256" key="1">
    <source>
        <dbReference type="ARBA" id="ARBA00022679"/>
    </source>
</evidence>
<dbReference type="SUPFAM" id="SSF53448">
    <property type="entry name" value="Nucleotide-diphospho-sugar transferases"/>
    <property type="match status" value="1"/>
</dbReference>
<dbReference type="AlphaFoldDB" id="A0A0H5DQI3"/>
<dbReference type="GO" id="GO:0051999">
    <property type="term" value="P:mannosyl-inositol phosphorylceramide biosynthetic process"/>
    <property type="evidence" value="ECO:0007669"/>
    <property type="project" value="TreeGrafter"/>
</dbReference>
<dbReference type="GO" id="GO:0000030">
    <property type="term" value="F:mannosyltransferase activity"/>
    <property type="evidence" value="ECO:0007669"/>
    <property type="project" value="TreeGrafter"/>
</dbReference>
<keyword evidence="1" id="KW-0808">Transferase</keyword>
<dbReference type="Proteomes" id="UP000220251">
    <property type="component" value="Unassembled WGS sequence"/>
</dbReference>
<dbReference type="PANTHER" id="PTHR32385">
    <property type="entry name" value="MANNOSYL PHOSPHORYLINOSITOL CERAMIDE SYNTHASE"/>
    <property type="match status" value="1"/>
</dbReference>
<evidence type="ECO:0000313" key="3">
    <source>
        <dbReference type="EMBL" id="CRX38792.1"/>
    </source>
</evidence>
<protein>
    <submittedName>
        <fullName evidence="3">Conserved putative secreted protein</fullName>
    </submittedName>
</protein>
<dbReference type="InterPro" id="IPR007577">
    <property type="entry name" value="GlycoTrfase_DXD_sugar-bd_CS"/>
</dbReference>
<evidence type="ECO:0000256" key="2">
    <source>
        <dbReference type="SAM" id="SignalP"/>
    </source>
</evidence>
<accession>A0A0H5DQI3</accession>
<gene>
    <name evidence="3" type="ORF">ELAC_1456</name>
</gene>
<dbReference type="EMBL" id="CWGJ01000019">
    <property type="protein sequence ID" value="CRX38792.1"/>
    <property type="molecule type" value="Genomic_DNA"/>
</dbReference>
<dbReference type="GO" id="GO:0016020">
    <property type="term" value="C:membrane"/>
    <property type="evidence" value="ECO:0007669"/>
    <property type="project" value="GOC"/>
</dbReference>
<dbReference type="RefSeq" id="WP_098038654.1">
    <property type="nucleotide sequence ID" value="NZ_CWGJ01000019.1"/>
</dbReference>
<name>A0A0H5DQI3_9BACT</name>
<dbReference type="Pfam" id="PF04488">
    <property type="entry name" value="Gly_transf_sug"/>
    <property type="match status" value="1"/>
</dbReference>
<feature type="chain" id="PRO_5005218573" evidence="2">
    <location>
        <begin position="23"/>
        <end position="308"/>
    </location>
</feature>
<proteinExistence type="predicted"/>
<dbReference type="InterPro" id="IPR029044">
    <property type="entry name" value="Nucleotide-diphossugar_trans"/>
</dbReference>
<dbReference type="OrthoDB" id="9802987at2"/>
<sequence length="308" mass="35608">MISSSFRCLLLLLLFSSHFLTAKQCSNPPYLADFVPSIHRYGIDVGIYNHYVRTPHSQSGKLLKLTETLYNNNLTPIYPALSIPKVVHQIWLGSPVPKKFEKIMKTWMKWHGWEYKLWTEAEVAKITLVNPGIYQKVKNLGAKSDILRYEILYQFGGVYVDTDFECFCPAFFDWAAEQYDFFAGIETLKGCPKLHICNALIGSKPGHPLLQRMLQELQNLKESMSLGDIINATGPGFLSKQFLEYYDSCHEDTIDIVFTPTYFYPITKAEFKLKQKEQNKLIRDETVALHYWSGEWLKGLSFFDQVDE</sequence>
<keyword evidence="2" id="KW-0732">Signal</keyword>
<reference evidence="4" key="1">
    <citation type="submission" date="2015-06" db="EMBL/GenBank/DDBJ databases">
        <authorList>
            <person name="Bertelli C."/>
        </authorList>
    </citation>
    <scope>NUCLEOTIDE SEQUENCE [LARGE SCALE GENOMIC DNA]</scope>
    <source>
        <strain evidence="4">CRIB-30</strain>
    </source>
</reference>